<reference evidence="4" key="1">
    <citation type="journal article" date="2019" name="Int. J. Syst. Evol. Microbiol.">
        <title>The Global Catalogue of Microorganisms (GCM) 10K type strain sequencing project: providing services to taxonomists for standard genome sequencing and annotation.</title>
        <authorList>
            <consortium name="The Broad Institute Genomics Platform"/>
            <consortium name="The Broad Institute Genome Sequencing Center for Infectious Disease"/>
            <person name="Wu L."/>
            <person name="Ma J."/>
        </authorList>
    </citation>
    <scope>NUCLEOTIDE SEQUENCE [LARGE SCALE GENOMIC DNA]</scope>
    <source>
        <strain evidence="4">KCTC 42501</strain>
    </source>
</reference>
<sequence length="169" mass="18556">MHTSHPRLPGELTFMALVVLFSAFMLWASYNISRFDSLSSPGFFPMLCAATMLVTGLMSLVKTARSKLALEPNQTVFQQFVQKLAPLTLVLFTVLIVAYMLLLEVLGFIVASYLFLLLSMQVLGSKRFGLNLVISAVVLAAIFIVFQTAFSVVLPAGSLVGPYLPEFLK</sequence>
<dbReference type="EMBL" id="JBHRXX010000007">
    <property type="protein sequence ID" value="MFC3685394.1"/>
    <property type="molecule type" value="Genomic_DNA"/>
</dbReference>
<feature type="domain" description="DUF1468" evidence="2">
    <location>
        <begin position="16"/>
        <end position="155"/>
    </location>
</feature>
<dbReference type="Pfam" id="PF07331">
    <property type="entry name" value="TctB"/>
    <property type="match status" value="1"/>
</dbReference>
<organism evidence="3 4">
    <name type="scientific">Hydrogenophaga luteola</name>
    <dbReference type="NCBI Taxonomy" id="1591122"/>
    <lineage>
        <taxon>Bacteria</taxon>
        <taxon>Pseudomonadati</taxon>
        <taxon>Pseudomonadota</taxon>
        <taxon>Betaproteobacteria</taxon>
        <taxon>Burkholderiales</taxon>
        <taxon>Comamonadaceae</taxon>
        <taxon>Hydrogenophaga</taxon>
    </lineage>
</organism>
<keyword evidence="1" id="KW-0812">Transmembrane</keyword>
<evidence type="ECO:0000256" key="1">
    <source>
        <dbReference type="SAM" id="Phobius"/>
    </source>
</evidence>
<keyword evidence="1" id="KW-0472">Membrane</keyword>
<feature type="transmembrane region" description="Helical" evidence="1">
    <location>
        <begin position="42"/>
        <end position="60"/>
    </location>
</feature>
<dbReference type="Proteomes" id="UP001595729">
    <property type="component" value="Unassembled WGS sequence"/>
</dbReference>
<keyword evidence="1" id="KW-1133">Transmembrane helix</keyword>
<feature type="transmembrane region" description="Helical" evidence="1">
    <location>
        <begin position="12"/>
        <end position="30"/>
    </location>
</feature>
<accession>A0ABV7W6D9</accession>
<gene>
    <name evidence="3" type="ORF">ACFOPI_17455</name>
</gene>
<dbReference type="RefSeq" id="WP_382176533.1">
    <property type="nucleotide sequence ID" value="NZ_JBHRXX010000007.1"/>
</dbReference>
<dbReference type="InterPro" id="IPR009936">
    <property type="entry name" value="DUF1468"/>
</dbReference>
<feature type="transmembrane region" description="Helical" evidence="1">
    <location>
        <begin position="105"/>
        <end position="123"/>
    </location>
</feature>
<proteinExistence type="predicted"/>
<name>A0ABV7W6D9_9BURK</name>
<comment type="caution">
    <text evidence="3">The sequence shown here is derived from an EMBL/GenBank/DDBJ whole genome shotgun (WGS) entry which is preliminary data.</text>
</comment>
<feature type="transmembrane region" description="Helical" evidence="1">
    <location>
        <begin position="130"/>
        <end position="154"/>
    </location>
</feature>
<evidence type="ECO:0000313" key="4">
    <source>
        <dbReference type="Proteomes" id="UP001595729"/>
    </source>
</evidence>
<protein>
    <submittedName>
        <fullName evidence="3">Tripartite tricarboxylate transporter TctB family protein</fullName>
    </submittedName>
</protein>
<evidence type="ECO:0000313" key="3">
    <source>
        <dbReference type="EMBL" id="MFC3685394.1"/>
    </source>
</evidence>
<evidence type="ECO:0000259" key="2">
    <source>
        <dbReference type="Pfam" id="PF07331"/>
    </source>
</evidence>
<keyword evidence="4" id="KW-1185">Reference proteome</keyword>